<keyword evidence="1" id="KW-0677">Repeat</keyword>
<dbReference type="PROSITE" id="PS51375">
    <property type="entry name" value="PPR"/>
    <property type="match status" value="6"/>
</dbReference>
<dbReference type="PANTHER" id="PTHR47926:SF394">
    <property type="entry name" value="REPEAT-LIKE SUPERFAMILY PROTEIN, PUTATIVE-RELATED"/>
    <property type="match status" value="1"/>
</dbReference>
<dbReference type="SMR" id="A0A1U8P2J7"/>
<dbReference type="Proteomes" id="UP000818029">
    <property type="component" value="Chromosome D07"/>
</dbReference>
<reference evidence="3" key="1">
    <citation type="journal article" date="2020" name="Nat. Genet.">
        <title>Genomic diversifications of five Gossypium allopolyploid species and their impact on cotton improvement.</title>
        <authorList>
            <person name="Chen Z.J."/>
            <person name="Sreedasyam A."/>
            <person name="Ando A."/>
            <person name="Song Q."/>
            <person name="De Santiago L.M."/>
            <person name="Hulse-Kemp A.M."/>
            <person name="Ding M."/>
            <person name="Ye W."/>
            <person name="Kirkbride R.C."/>
            <person name="Jenkins J."/>
            <person name="Plott C."/>
            <person name="Lovell J."/>
            <person name="Lin Y.M."/>
            <person name="Vaughn R."/>
            <person name="Liu B."/>
            <person name="Simpson S."/>
            <person name="Scheffler B.E."/>
            <person name="Wen L."/>
            <person name="Saski C.A."/>
            <person name="Grover C.E."/>
            <person name="Hu G."/>
            <person name="Conover J.L."/>
            <person name="Carlson J.W."/>
            <person name="Shu S."/>
            <person name="Boston L.B."/>
            <person name="Williams M."/>
            <person name="Peterson D.G."/>
            <person name="McGee K."/>
            <person name="Jones D.C."/>
            <person name="Wendel J.F."/>
            <person name="Stelly D.M."/>
            <person name="Grimwood J."/>
            <person name="Schmutz J."/>
        </authorList>
    </citation>
    <scope>NUCLEOTIDE SEQUENCE [LARGE SCALE GENOMIC DNA]</scope>
    <source>
        <strain evidence="3">cv. TM-1</strain>
    </source>
</reference>
<dbReference type="RefSeq" id="XP_016745427.1">
    <property type="nucleotide sequence ID" value="XM_016889938.2"/>
</dbReference>
<dbReference type="Pfam" id="PF13041">
    <property type="entry name" value="PPR_2"/>
    <property type="match status" value="2"/>
</dbReference>
<dbReference type="FunFam" id="1.25.40.10:FF:000090">
    <property type="entry name" value="Pentatricopeptide repeat-containing protein, chloroplastic"/>
    <property type="match status" value="1"/>
</dbReference>
<reference evidence="4" key="2">
    <citation type="submission" date="2025-08" db="UniProtKB">
        <authorList>
            <consortium name="RefSeq"/>
        </authorList>
    </citation>
    <scope>IDENTIFICATION</scope>
</reference>
<dbReference type="PANTHER" id="PTHR47926">
    <property type="entry name" value="PENTATRICOPEPTIDE REPEAT-CONTAINING PROTEIN"/>
    <property type="match status" value="1"/>
</dbReference>
<feature type="repeat" description="PPR" evidence="2">
    <location>
        <begin position="152"/>
        <end position="186"/>
    </location>
</feature>
<dbReference type="AlphaFoldDB" id="A0A1U8P2J7"/>
<evidence type="ECO:0000256" key="1">
    <source>
        <dbReference type="ARBA" id="ARBA00022737"/>
    </source>
</evidence>
<evidence type="ECO:0000256" key="2">
    <source>
        <dbReference type="PROSITE-ProRule" id="PRU00708"/>
    </source>
</evidence>
<proteinExistence type="predicted"/>
<dbReference type="NCBIfam" id="TIGR00756">
    <property type="entry name" value="PPR"/>
    <property type="match status" value="4"/>
</dbReference>
<feature type="repeat" description="PPR" evidence="2">
    <location>
        <begin position="358"/>
        <end position="392"/>
    </location>
</feature>
<feature type="repeat" description="PPR" evidence="2">
    <location>
        <begin position="560"/>
        <end position="594"/>
    </location>
</feature>
<evidence type="ECO:0000313" key="4">
    <source>
        <dbReference type="RefSeq" id="XP_016745427.1"/>
    </source>
</evidence>
<dbReference type="Pfam" id="PF20431">
    <property type="entry name" value="E_motif"/>
    <property type="match status" value="1"/>
</dbReference>
<dbReference type="PaxDb" id="3635-A0A1U8P2J7"/>
<sequence>MRRPLEIGKNMLPVIAKESTRVHKLALHLPTGSSSPFIARLLSTLSSNPNPSKNPPRTSTAEANKTFLPTNVPSLPQSFARQTLLHSSLSSQLKSLPNLSEAKRLHAILIVNGFLNSVYADKFLGSQLVTVYVTFGFLQDALVVFDKLPQRTNLAWNAILRGFLDVGRFSRAIQFFHLMVSQGLIPDNFTYPLVFKTCTELNDLEEGKKLRDFILWNESQYDMKHNVYVECAMIDMFAKCGSLSEARKIFEGIREKDLACWSALICGNVQSGEWLEALSLFKRMVLDGLRPDSIIMAAILPACGRLEDMEMGPTLHGCAIRCGFNSDLYVSNALMDMYCKCSATHFAYSLFSNMDNKDAVSWSTLIAGYSQNCQYLESLQLYLMMNDAEIRTNAVIAATVLPVLSKLKLLKHGKEMHGYILKQGFESDVVVGAALIEFYANCKSMIKAEHVFRLMSDRDITLWNSIVVGYSLNGKIDIAFQIFQRIWDFNLKPNSITLVSILPICSKIGALRYGKEIHAFATRSGLGTAVSVGNALIDMYCKCGSLELAVRVFNQVKERNIVTYNTIIFAHGIYGLGEHVFQFFEEMKEARIKPNKVTFIALLTACSHCGLVDRGWSMCHAMVYDYNIPLDMEHYSCIVDLLGRAGHLDDANDLIKKMPVEPDMNILGSLLGACRVHNRVDLAECLEKHILEKNQKDSGHYALLSNIYSSTGRWKDALKVRTMIKEKRLPKRPGSSWIEVGSRMYMFHATQSELGKIQDILEKLLLGMRNEGYMPDPSFSSDDLQYDVNDLTNFDAS</sequence>
<dbReference type="GO" id="GO:0003729">
    <property type="term" value="F:mRNA binding"/>
    <property type="evidence" value="ECO:0007669"/>
    <property type="project" value="UniProtKB-ARBA"/>
</dbReference>
<feature type="repeat" description="PPR" evidence="2">
    <location>
        <begin position="459"/>
        <end position="493"/>
    </location>
</feature>
<organism evidence="3 4">
    <name type="scientific">Gossypium hirsutum</name>
    <name type="common">Upland cotton</name>
    <name type="synonym">Gossypium mexicanum</name>
    <dbReference type="NCBI Taxonomy" id="3635"/>
    <lineage>
        <taxon>Eukaryota</taxon>
        <taxon>Viridiplantae</taxon>
        <taxon>Streptophyta</taxon>
        <taxon>Embryophyta</taxon>
        <taxon>Tracheophyta</taxon>
        <taxon>Spermatophyta</taxon>
        <taxon>Magnoliopsida</taxon>
        <taxon>eudicotyledons</taxon>
        <taxon>Gunneridae</taxon>
        <taxon>Pentapetalae</taxon>
        <taxon>rosids</taxon>
        <taxon>malvids</taxon>
        <taxon>Malvales</taxon>
        <taxon>Malvaceae</taxon>
        <taxon>Malvoideae</taxon>
        <taxon>Gossypium</taxon>
    </lineage>
</organism>
<dbReference type="Pfam" id="PF01535">
    <property type="entry name" value="PPR"/>
    <property type="match status" value="6"/>
</dbReference>
<dbReference type="GeneID" id="107954396"/>
<dbReference type="GO" id="GO:0009451">
    <property type="term" value="P:RNA modification"/>
    <property type="evidence" value="ECO:0007669"/>
    <property type="project" value="InterPro"/>
</dbReference>
<name>A0A1U8P2J7_GOSHI</name>
<dbReference type="FunFam" id="1.25.40.10:FF:000073">
    <property type="entry name" value="Pentatricopeptide repeat-containing protein chloroplastic"/>
    <property type="match status" value="2"/>
</dbReference>
<evidence type="ECO:0000313" key="3">
    <source>
        <dbReference type="Proteomes" id="UP000818029"/>
    </source>
</evidence>
<dbReference type="OrthoDB" id="1851890at2759"/>
<dbReference type="InterPro" id="IPR046848">
    <property type="entry name" value="E_motif"/>
</dbReference>
<gene>
    <name evidence="4" type="primary">LOC107954396</name>
</gene>
<dbReference type="InterPro" id="IPR011990">
    <property type="entry name" value="TPR-like_helical_dom_sf"/>
</dbReference>
<keyword evidence="3" id="KW-1185">Reference proteome</keyword>
<dbReference type="KEGG" id="ghi:107954396"/>
<dbReference type="InterPro" id="IPR002885">
    <property type="entry name" value="PPR_rpt"/>
</dbReference>
<feature type="repeat" description="PPR" evidence="2">
    <location>
        <begin position="257"/>
        <end position="291"/>
    </location>
</feature>
<feature type="repeat" description="PPR" evidence="2">
    <location>
        <begin position="529"/>
        <end position="559"/>
    </location>
</feature>
<protein>
    <submittedName>
        <fullName evidence="4">Pentatricopeptide repeat-containing protein At2g03380, mitochondrial</fullName>
    </submittedName>
</protein>
<dbReference type="InterPro" id="IPR046960">
    <property type="entry name" value="PPR_At4g14850-like_plant"/>
</dbReference>
<accession>A0A1U8P2J7</accession>
<dbReference type="Gene3D" id="1.25.40.10">
    <property type="entry name" value="Tetratricopeptide repeat domain"/>
    <property type="match status" value="5"/>
</dbReference>